<dbReference type="Proteomes" id="UP000055048">
    <property type="component" value="Unassembled WGS sequence"/>
</dbReference>
<comment type="caution">
    <text evidence="2">The sequence shown here is derived from an EMBL/GenBank/DDBJ whole genome shotgun (WGS) entry which is preliminary data.</text>
</comment>
<feature type="compositionally biased region" description="Acidic residues" evidence="1">
    <location>
        <begin position="175"/>
        <end position="185"/>
    </location>
</feature>
<reference evidence="2 3" key="1">
    <citation type="submission" date="2015-01" db="EMBL/GenBank/DDBJ databases">
        <title>Evolution of Trichinella species and genotypes.</title>
        <authorList>
            <person name="Korhonen P.K."/>
            <person name="Edoardo P."/>
            <person name="Giuseppe L.R."/>
            <person name="Gasser R.B."/>
        </authorList>
    </citation>
    <scope>NUCLEOTIDE SEQUENCE [LARGE SCALE GENOMIC DNA]</scope>
    <source>
        <strain evidence="2">ISS417</strain>
    </source>
</reference>
<dbReference type="EMBL" id="JYDJ01000199">
    <property type="protein sequence ID" value="KRX40470.1"/>
    <property type="molecule type" value="Genomic_DNA"/>
</dbReference>
<name>A0A0V0TND3_9BILA</name>
<sequence>MCTKFNQYIYVDKFKPIALFGNEFARVHISLSMEIENNPPVGQAEDNGNESADDFEVLHEYGIDEQYVIDDIPTILMESQHPFDSDSSLSPTDTFLWIHAAKKEEPVVNANDEQSNVAEIAQAEEQNVRNEFFIDNCLSPVAERNAMKEEDTNNMHIDIIHQADDRNNEKKEENSNVEDEEEEEGVEARDLRTALANLENKSKMLEEENNALRGLLEVTSAEMYDMRAALSASNLSVCDLQERLQAVQAQLTVKQREIEALQHVIFALQAQVDADEIDIIALKDRLKLELESKTDVVNNVTDDSSQQDTTVPVCIFHLIVRLFLLLSQRCVAHRQRFFLKQSFLEICVINYTATVFPMRRMSTACSKRVEVFEPFAMLPEIFKFLLMQKNILKPLSDQALCCDYPPNSFFFSF</sequence>
<evidence type="ECO:0000313" key="3">
    <source>
        <dbReference type="Proteomes" id="UP000055048"/>
    </source>
</evidence>
<evidence type="ECO:0000313" key="2">
    <source>
        <dbReference type="EMBL" id="KRX40470.1"/>
    </source>
</evidence>
<evidence type="ECO:0000256" key="1">
    <source>
        <dbReference type="SAM" id="MobiDB-lite"/>
    </source>
</evidence>
<keyword evidence="3" id="KW-1185">Reference proteome</keyword>
<organism evidence="2 3">
    <name type="scientific">Trichinella murrelli</name>
    <dbReference type="NCBI Taxonomy" id="144512"/>
    <lineage>
        <taxon>Eukaryota</taxon>
        <taxon>Metazoa</taxon>
        <taxon>Ecdysozoa</taxon>
        <taxon>Nematoda</taxon>
        <taxon>Enoplea</taxon>
        <taxon>Dorylaimia</taxon>
        <taxon>Trichinellida</taxon>
        <taxon>Trichinellidae</taxon>
        <taxon>Trichinella</taxon>
    </lineage>
</organism>
<proteinExistence type="predicted"/>
<feature type="region of interest" description="Disordered" evidence="1">
    <location>
        <begin position="162"/>
        <end position="188"/>
    </location>
</feature>
<protein>
    <submittedName>
        <fullName evidence="2">Uncharacterized protein</fullName>
    </submittedName>
</protein>
<dbReference type="AlphaFoldDB" id="A0A0V0TND3"/>
<gene>
    <name evidence="2" type="ORF">T05_16519</name>
</gene>
<feature type="compositionally biased region" description="Basic and acidic residues" evidence="1">
    <location>
        <begin position="162"/>
        <end position="174"/>
    </location>
</feature>
<accession>A0A0V0TND3</accession>